<evidence type="ECO:0000256" key="1">
    <source>
        <dbReference type="ARBA" id="ARBA00022723"/>
    </source>
</evidence>
<dbReference type="PANTHER" id="PTHR11474">
    <property type="entry name" value="TYROSINASE FAMILY MEMBER"/>
    <property type="match status" value="1"/>
</dbReference>
<dbReference type="PANTHER" id="PTHR11474:SF126">
    <property type="entry name" value="TYROSINASE-LIKE PROTEIN TYR-1-RELATED"/>
    <property type="match status" value="1"/>
</dbReference>
<gene>
    <name evidence="5" type="ORF">FOYG_16897</name>
</gene>
<dbReference type="InterPro" id="IPR008922">
    <property type="entry name" value="Di-copper_centre_dom_sf"/>
</dbReference>
<proteinExistence type="predicted"/>
<organism evidence="5 6">
    <name type="scientific">Fusarium oxysporum NRRL 32931</name>
    <dbReference type="NCBI Taxonomy" id="660029"/>
    <lineage>
        <taxon>Eukaryota</taxon>
        <taxon>Fungi</taxon>
        <taxon>Dikarya</taxon>
        <taxon>Ascomycota</taxon>
        <taxon>Pezizomycotina</taxon>
        <taxon>Sordariomycetes</taxon>
        <taxon>Hypocreomycetidae</taxon>
        <taxon>Hypocreales</taxon>
        <taxon>Nectriaceae</taxon>
        <taxon>Fusarium</taxon>
        <taxon>Fusarium oxysporum species complex</taxon>
    </lineage>
</organism>
<feature type="domain" description="Tyrosinase copper-binding" evidence="4">
    <location>
        <begin position="54"/>
        <end position="282"/>
    </location>
</feature>
<dbReference type="PRINTS" id="PR00092">
    <property type="entry name" value="TYROSINASE"/>
</dbReference>
<evidence type="ECO:0000256" key="3">
    <source>
        <dbReference type="SAM" id="MobiDB-lite"/>
    </source>
</evidence>
<protein>
    <recommendedName>
        <fullName evidence="4">Tyrosinase copper-binding domain-containing protein</fullName>
    </recommendedName>
</protein>
<evidence type="ECO:0000313" key="5">
    <source>
        <dbReference type="EMBL" id="EWY79955.1"/>
    </source>
</evidence>
<dbReference type="HOGENOM" id="CLU_288549_0_0_1"/>
<dbReference type="Gene3D" id="1.10.1280.10">
    <property type="entry name" value="Di-copper center containing domain from catechol oxidase"/>
    <property type="match status" value="1"/>
</dbReference>
<feature type="region of interest" description="Disordered" evidence="3">
    <location>
        <begin position="163"/>
        <end position="212"/>
    </location>
</feature>
<dbReference type="InterPro" id="IPR050316">
    <property type="entry name" value="Tyrosinase/Hemocyanin"/>
</dbReference>
<dbReference type="Proteomes" id="UP000030753">
    <property type="component" value="Unassembled WGS sequence"/>
</dbReference>
<evidence type="ECO:0000313" key="6">
    <source>
        <dbReference type="Proteomes" id="UP000030753"/>
    </source>
</evidence>
<dbReference type="EMBL" id="JH717852">
    <property type="protein sequence ID" value="EWY79955.1"/>
    <property type="molecule type" value="Genomic_DNA"/>
</dbReference>
<reference evidence="5 6" key="1">
    <citation type="submission" date="2011-06" db="EMBL/GenBank/DDBJ databases">
        <title>The Genome Sequence of Fusarium oxysporum FOSC 3-a.</title>
        <authorList>
            <consortium name="The Broad Institute Genome Sequencing Platform"/>
            <person name="Ma L.-J."/>
            <person name="Gale L.R."/>
            <person name="Schwartz D.C."/>
            <person name="Zhou S."/>
            <person name="Corby-Kistler H."/>
            <person name="Young S.K."/>
            <person name="Zeng Q."/>
            <person name="Gargeya S."/>
            <person name="Fitzgerald M."/>
            <person name="Haas B."/>
            <person name="Abouelleil A."/>
            <person name="Alvarado L."/>
            <person name="Arachchi H.M."/>
            <person name="Berlin A."/>
            <person name="Brown A."/>
            <person name="Chapman S.B."/>
            <person name="Chen Z."/>
            <person name="Dunbar C."/>
            <person name="Freedman E."/>
            <person name="Gearin G."/>
            <person name="Gellesch M."/>
            <person name="Goldberg J."/>
            <person name="Griggs A."/>
            <person name="Gujja S."/>
            <person name="Heiman D."/>
            <person name="Howarth C."/>
            <person name="Larson L."/>
            <person name="Lui A."/>
            <person name="MacDonald P.J.P."/>
            <person name="Mehta T."/>
            <person name="Montmayeur A."/>
            <person name="Murphy C."/>
            <person name="Neiman D."/>
            <person name="Pearson M."/>
            <person name="Priest M."/>
            <person name="Roberts A."/>
            <person name="Saif S."/>
            <person name="Shea T."/>
            <person name="Shenoy N."/>
            <person name="Sisk P."/>
            <person name="Stolte C."/>
            <person name="Sykes S."/>
            <person name="Wortman J."/>
            <person name="Nusbaum C."/>
            <person name="Birren B."/>
        </authorList>
    </citation>
    <scope>NUCLEOTIDE SEQUENCE [LARGE SCALE GENOMIC DNA]</scope>
    <source>
        <strain evidence="6">FOSC 3-a</strain>
    </source>
</reference>
<keyword evidence="1" id="KW-0479">Metal-binding</keyword>
<evidence type="ECO:0000256" key="2">
    <source>
        <dbReference type="ARBA" id="ARBA00023008"/>
    </source>
</evidence>
<dbReference type="AlphaFoldDB" id="W9HG68"/>
<accession>W9HG68</accession>
<dbReference type="InterPro" id="IPR002227">
    <property type="entry name" value="Tyrosinase_Cu-bd"/>
</dbReference>
<dbReference type="Pfam" id="PF00264">
    <property type="entry name" value="Tyrosinase"/>
    <property type="match status" value="1"/>
</dbReference>
<dbReference type="SUPFAM" id="SSF48056">
    <property type="entry name" value="Di-copper centre-containing domain"/>
    <property type="match status" value="1"/>
</dbReference>
<evidence type="ECO:0000259" key="4">
    <source>
        <dbReference type="Pfam" id="PF00264"/>
    </source>
</evidence>
<dbReference type="GO" id="GO:0016491">
    <property type="term" value="F:oxidoreductase activity"/>
    <property type="evidence" value="ECO:0007669"/>
    <property type="project" value="InterPro"/>
</dbReference>
<dbReference type="GO" id="GO:0046872">
    <property type="term" value="F:metal ion binding"/>
    <property type="evidence" value="ECO:0007669"/>
    <property type="project" value="UniProtKB-KW"/>
</dbReference>
<keyword evidence="2" id="KW-0186">Copper</keyword>
<name>W9HG68_FUSOX</name>
<sequence length="1065" mass="116299">MGLGDGIRRNLATVSKEERDLFIDAVKQLNQIYYSPTGSRTDFPAGHVSYWFKQDEIHQSSHVHGCPAFLPWHREMCNRFEALLRTIHPELSLHYWDWNLDPSAMPDSQGGVINLFDADFMGNADGTVNDGSVGEPLLSAGFYLANRTDPDPADGKFRSNAAPVIINKPNPNDPATWSYPPHYNPADSPKTLRRRKQPGPPPVGDPGSGWATDADFFNANTWEDFRDLMYGNEQGTSPSGAHGAAHSYIGGNLANPHISFRDPFVFLVHSNIDRLWAMWQRQPGHVERLDPTQVYHTEGNTTGSGDIDSHASWGILSPLEPWAGITAQTSATGIVNNLLPIRPWFAPENEQNLSGSYKTSKDISVVIPPSYDTAPHSSYIIANQDIFSSSQAAANLTFAKALYVVYDGFQPREVGTPTASNPAITFAIADGTPLTNISAGNPQVFLEDPSGALDVPQRVSIAYDIVFANTSSFPASSGATIAVAMQATLNYTVGGTSVTATDQASATLLLVNQPSPYMVDIDPAIDPPGPSNPSWLSTDTRVFQIKQNSWIAGIQQQTDPFGFITSLVRAFNGLPNDDNHPFLTQLSQDENASQLELSPIVGGTPVFNYAIAKVRYRGNVPAQNASVFFRAFKTMVSALDYDHTSGPTGNYRRSGNTPGSVPLLGIQSNEIASIPFFAKARIDTQTQSMTAQTDDPINTQISFLGNGQDEVVYCGVWLDINDINHQRFPQDPTSDPGGVDGPYQQSRLTIQQLVTGLHYCLVSEIFFWPPGTTTDPISVQSTPASSDRLAQRNLSLDPSGNPGWPSTHTVQHTFLVKPSTAALDRSPNLEGAREKFFIGPDNLIIQWGNVPRTTQATLFFPEVQADQILSLSALRQHPAVLSKVDDHTISVKVADVTFLPLPTRPSGNLAGLMTLTLPQGIRVGQVFKMSVQQYSGIAFPRRAHRMLGAFQFNIPVNVDPGILPNSIRQLSILRYIQQTVPTTNRWSPIFVRWLNCLAAKVAGLGGDPTQVLPSPTGGDVPPAPCPKPEPCKITRGDLLCMHIPWDQCDHGNEIDLELRFHKKSK</sequence>